<evidence type="ECO:0000313" key="7">
    <source>
        <dbReference type="EMBL" id="SVE32576.1"/>
    </source>
</evidence>
<dbReference type="GO" id="GO:0005524">
    <property type="term" value="F:ATP binding"/>
    <property type="evidence" value="ECO:0007669"/>
    <property type="project" value="UniProtKB-KW"/>
</dbReference>
<evidence type="ECO:0000256" key="4">
    <source>
        <dbReference type="ARBA" id="ARBA00022741"/>
    </source>
</evidence>
<evidence type="ECO:0000256" key="2">
    <source>
        <dbReference type="ARBA" id="ARBA00013061"/>
    </source>
</evidence>
<dbReference type="SUPFAM" id="SSF53748">
    <property type="entry name" value="Phosphoglycerate kinase"/>
    <property type="match status" value="1"/>
</dbReference>
<dbReference type="GO" id="GO:0005829">
    <property type="term" value="C:cytosol"/>
    <property type="evidence" value="ECO:0007669"/>
    <property type="project" value="TreeGrafter"/>
</dbReference>
<keyword evidence="5" id="KW-0418">Kinase</keyword>
<feature type="non-terminal residue" evidence="7">
    <location>
        <position position="240"/>
    </location>
</feature>
<dbReference type="PRINTS" id="PR00477">
    <property type="entry name" value="PHGLYCKINASE"/>
</dbReference>
<dbReference type="GO" id="GO:0006096">
    <property type="term" value="P:glycolytic process"/>
    <property type="evidence" value="ECO:0007669"/>
    <property type="project" value="InterPro"/>
</dbReference>
<dbReference type="InterPro" id="IPR036043">
    <property type="entry name" value="Phosphoglycerate_kinase_sf"/>
</dbReference>
<dbReference type="Pfam" id="PF00162">
    <property type="entry name" value="PGK"/>
    <property type="match status" value="1"/>
</dbReference>
<gene>
    <name evidence="7" type="ORF">METZ01_LOCUS485430</name>
</gene>
<dbReference type="GO" id="GO:0043531">
    <property type="term" value="F:ADP binding"/>
    <property type="evidence" value="ECO:0007669"/>
    <property type="project" value="TreeGrafter"/>
</dbReference>
<dbReference type="EC" id="2.7.2.3" evidence="2"/>
<dbReference type="GO" id="GO:0006094">
    <property type="term" value="P:gluconeogenesis"/>
    <property type="evidence" value="ECO:0007669"/>
    <property type="project" value="TreeGrafter"/>
</dbReference>
<organism evidence="7">
    <name type="scientific">marine metagenome</name>
    <dbReference type="NCBI Taxonomy" id="408172"/>
    <lineage>
        <taxon>unclassified sequences</taxon>
        <taxon>metagenomes</taxon>
        <taxon>ecological metagenomes</taxon>
    </lineage>
</organism>
<keyword evidence="3" id="KW-0808">Transferase</keyword>
<dbReference type="AlphaFoldDB" id="A0A383CJK7"/>
<evidence type="ECO:0000256" key="5">
    <source>
        <dbReference type="ARBA" id="ARBA00022777"/>
    </source>
</evidence>
<reference evidence="7" key="1">
    <citation type="submission" date="2018-05" db="EMBL/GenBank/DDBJ databases">
        <authorList>
            <person name="Lanie J.A."/>
            <person name="Ng W.-L."/>
            <person name="Kazmierczak K.M."/>
            <person name="Andrzejewski T.M."/>
            <person name="Davidsen T.M."/>
            <person name="Wayne K.J."/>
            <person name="Tettelin H."/>
            <person name="Glass J.I."/>
            <person name="Rusch D."/>
            <person name="Podicherti R."/>
            <person name="Tsui H.-C.T."/>
            <person name="Winkler M.E."/>
        </authorList>
    </citation>
    <scope>NUCLEOTIDE SEQUENCE</scope>
</reference>
<evidence type="ECO:0000256" key="6">
    <source>
        <dbReference type="ARBA" id="ARBA00022840"/>
    </source>
</evidence>
<dbReference type="PANTHER" id="PTHR11406">
    <property type="entry name" value="PHOSPHOGLYCERATE KINASE"/>
    <property type="match status" value="1"/>
</dbReference>
<dbReference type="PANTHER" id="PTHR11406:SF23">
    <property type="entry name" value="PHOSPHOGLYCERATE KINASE 1, CHLOROPLASTIC-RELATED"/>
    <property type="match status" value="1"/>
</dbReference>
<sequence length="240" mass="25356">MRDQGARIILAAHLGRPKGERVPSMSLRPVAGQLAELTGQPVAFAEDCVGDTVAGAASELKDGEMLLLENVRYHAKEEANDPAFAGQLATLADAYVNDAFGAAHRAHASTAGVPEIMSARGDQCAAGLLMERELQFLGDELENPDQPFVVILGGAKVSDKIKVIDRLLEKANTLLIGGAMAYTFKLAQGRKVGQSLVEPDKVDIAQAALEKAKARGVKLLLPSDNIVAEAFDTGELNTKG</sequence>
<protein>
    <recommendedName>
        <fullName evidence="2">phosphoglycerate kinase</fullName>
        <ecNumber evidence="2">2.7.2.3</ecNumber>
    </recommendedName>
</protein>
<keyword evidence="6" id="KW-0067">ATP-binding</keyword>
<evidence type="ECO:0000256" key="3">
    <source>
        <dbReference type="ARBA" id="ARBA00022679"/>
    </source>
</evidence>
<name>A0A383CJK7_9ZZZZ</name>
<evidence type="ECO:0000256" key="1">
    <source>
        <dbReference type="ARBA" id="ARBA00000642"/>
    </source>
</evidence>
<dbReference type="Gene3D" id="3.40.50.1260">
    <property type="entry name" value="Phosphoglycerate kinase, N-terminal domain"/>
    <property type="match status" value="2"/>
</dbReference>
<dbReference type="GO" id="GO:0004618">
    <property type="term" value="F:phosphoglycerate kinase activity"/>
    <property type="evidence" value="ECO:0007669"/>
    <property type="project" value="UniProtKB-EC"/>
</dbReference>
<proteinExistence type="predicted"/>
<keyword evidence="4" id="KW-0547">Nucleotide-binding</keyword>
<comment type="catalytic activity">
    <reaction evidence="1">
        <text>(2R)-3-phosphoglycerate + ATP = (2R)-3-phospho-glyceroyl phosphate + ADP</text>
        <dbReference type="Rhea" id="RHEA:14801"/>
        <dbReference type="ChEBI" id="CHEBI:30616"/>
        <dbReference type="ChEBI" id="CHEBI:57604"/>
        <dbReference type="ChEBI" id="CHEBI:58272"/>
        <dbReference type="ChEBI" id="CHEBI:456216"/>
        <dbReference type="EC" id="2.7.2.3"/>
    </reaction>
</comment>
<accession>A0A383CJK7</accession>
<dbReference type="InterPro" id="IPR001576">
    <property type="entry name" value="Phosphoglycerate_kinase"/>
</dbReference>
<dbReference type="InterPro" id="IPR015824">
    <property type="entry name" value="Phosphoglycerate_kinase_N"/>
</dbReference>
<dbReference type="EMBL" id="UINC01209523">
    <property type="protein sequence ID" value="SVE32576.1"/>
    <property type="molecule type" value="Genomic_DNA"/>
</dbReference>